<dbReference type="InterPro" id="IPR029058">
    <property type="entry name" value="AB_hydrolase_fold"/>
</dbReference>
<sequence length="453" mass="51087">MITLLTLISYVLVASSQVLHLKPGKVQGFEHTTKNGTLAEVFLNIPYASPPVGQLRFEKPTPPVPWNNTRDGTKFGASCLPIIPEAALPPGQPSEDCLTLNIIRPKKEAPPSGFPILFWVHGGAFEVGSASLHGYKGFADIYIPSDIIVVTIQYRLGVYGFLSTGDSHIPGNLGLFDMAEALKFIHTNAENIGGDRSRITVWGHSAGSAAAGQLILSPVTRGVMKARPFFQRFFVNPADYPNWNRERLVNLLKKVVKKMHIGDHLEELLRDIVSYYVDRDEKQEHEFYIDRYTEFFSDLLFIVPSADGIFARRAAGWDMYAYVLDHYNEAIWNITVPKRLRGAPHGAEAQYTKGTTNLKKLDFNNEEQVVADVFRQSFIEFVKTGVPSNKHVSWLNVGTDKDLRYLQITPKPLMRLGFYNETTSFWHKTLKYGFNVVQLLPTEKSVKRDKLQL</sequence>
<dbReference type="PANTHER" id="PTHR44590:SF4">
    <property type="entry name" value="CARBOXYLIC ESTER HYDROLASE"/>
    <property type="match status" value="1"/>
</dbReference>
<name>A0A016SNN2_9BILA</name>
<keyword evidence="4" id="KW-1185">Reference proteome</keyword>
<feature type="signal peptide" evidence="1">
    <location>
        <begin position="1"/>
        <end position="16"/>
    </location>
</feature>
<dbReference type="ESTHER" id="9bila-a0a016snn2">
    <property type="family name" value="Carb_B_Nematoda"/>
</dbReference>
<dbReference type="InterPro" id="IPR019819">
    <property type="entry name" value="Carboxylesterase_B_CS"/>
</dbReference>
<protein>
    <recommendedName>
        <fullName evidence="2">Carboxylesterase type B domain-containing protein</fullName>
    </recommendedName>
</protein>
<dbReference type="EMBL" id="JARK01001531">
    <property type="protein sequence ID" value="EYB92308.1"/>
    <property type="molecule type" value="Genomic_DNA"/>
</dbReference>
<accession>A0A016SNN2</accession>
<dbReference type="SUPFAM" id="SSF53474">
    <property type="entry name" value="alpha/beta-Hydrolases"/>
    <property type="match status" value="1"/>
</dbReference>
<proteinExistence type="predicted"/>
<dbReference type="OrthoDB" id="5854651at2759"/>
<dbReference type="InterPro" id="IPR002018">
    <property type="entry name" value="CarbesteraseB"/>
</dbReference>
<gene>
    <name evidence="3" type="primary">Acey_s0195.g1473</name>
    <name evidence="3" type="ORF">Y032_0195g1473</name>
</gene>
<evidence type="ECO:0000313" key="3">
    <source>
        <dbReference type="EMBL" id="EYB92308.1"/>
    </source>
</evidence>
<dbReference type="PANTHER" id="PTHR44590">
    <property type="entry name" value="CARBOXYLIC ESTER HYDROLASE-RELATED"/>
    <property type="match status" value="1"/>
</dbReference>
<reference evidence="4" key="1">
    <citation type="journal article" date="2015" name="Nat. Genet.">
        <title>The genome and transcriptome of the zoonotic hookworm Ancylostoma ceylanicum identify infection-specific gene families.</title>
        <authorList>
            <person name="Schwarz E.M."/>
            <person name="Hu Y."/>
            <person name="Antoshechkin I."/>
            <person name="Miller M.M."/>
            <person name="Sternberg P.W."/>
            <person name="Aroian R.V."/>
        </authorList>
    </citation>
    <scope>NUCLEOTIDE SEQUENCE</scope>
    <source>
        <strain evidence="4">HY135</strain>
    </source>
</reference>
<dbReference type="Gene3D" id="3.40.50.1820">
    <property type="entry name" value="alpha/beta hydrolase"/>
    <property type="match status" value="2"/>
</dbReference>
<organism evidence="3 4">
    <name type="scientific">Ancylostoma ceylanicum</name>
    <dbReference type="NCBI Taxonomy" id="53326"/>
    <lineage>
        <taxon>Eukaryota</taxon>
        <taxon>Metazoa</taxon>
        <taxon>Ecdysozoa</taxon>
        <taxon>Nematoda</taxon>
        <taxon>Chromadorea</taxon>
        <taxon>Rhabditida</taxon>
        <taxon>Rhabditina</taxon>
        <taxon>Rhabditomorpha</taxon>
        <taxon>Strongyloidea</taxon>
        <taxon>Ancylostomatidae</taxon>
        <taxon>Ancylostomatinae</taxon>
        <taxon>Ancylostoma</taxon>
    </lineage>
</organism>
<dbReference type="STRING" id="53326.A0A016SNN2"/>
<dbReference type="AlphaFoldDB" id="A0A016SNN2"/>
<dbReference type="Pfam" id="PF00135">
    <property type="entry name" value="COesterase"/>
    <property type="match status" value="2"/>
</dbReference>
<dbReference type="Proteomes" id="UP000024635">
    <property type="component" value="Unassembled WGS sequence"/>
</dbReference>
<dbReference type="PROSITE" id="PS00941">
    <property type="entry name" value="CARBOXYLESTERASE_B_2"/>
    <property type="match status" value="1"/>
</dbReference>
<keyword evidence="1" id="KW-0732">Signal</keyword>
<evidence type="ECO:0000259" key="2">
    <source>
        <dbReference type="Pfam" id="PF00135"/>
    </source>
</evidence>
<comment type="caution">
    <text evidence="3">The sequence shown here is derived from an EMBL/GenBank/DDBJ whole genome shotgun (WGS) entry which is preliminary data.</text>
</comment>
<evidence type="ECO:0000313" key="4">
    <source>
        <dbReference type="Proteomes" id="UP000024635"/>
    </source>
</evidence>
<feature type="domain" description="Carboxylesterase type B" evidence="2">
    <location>
        <begin position="255"/>
        <end position="426"/>
    </location>
</feature>
<evidence type="ECO:0000256" key="1">
    <source>
        <dbReference type="SAM" id="SignalP"/>
    </source>
</evidence>
<feature type="domain" description="Carboxylesterase type B" evidence="2">
    <location>
        <begin position="16"/>
        <end position="225"/>
    </location>
</feature>
<feature type="chain" id="PRO_5001486605" description="Carboxylesterase type B domain-containing protein" evidence="1">
    <location>
        <begin position="17"/>
        <end position="453"/>
    </location>
</feature>